<protein>
    <recommendedName>
        <fullName evidence="5">ApeA N-terminal domain-containing protein</fullName>
    </recommendedName>
</protein>
<sequence>MDYYNKYFEGIFWIPDNEDKKIISTLYIDDKGIATITSLQSFEPETSVLHGNKNLALVLGYLNCHDESKTYSIKLYDVYKNYQLTGSLNKFKYTSNLAIITPSFDRNINDRTYNTIMLNSDLINNWVPFTGFNFKTDIEDSFEINHLYKQPDIINLFKNKDFDIYIFFRASSNFKGRRSSSINESVFINIKTAESFEIKSSKNIIASIEHLFNLILFTPFYSNSIELRTTDSINYKLLKRRNKLETNITQKINFKFFKDNSQKIFSKWFEKQVKLELAILNFFSVYGNNEVFVENKFLTYISILENYHKNNIKKDDCLKTRLNYLLKNSCISHNINDIDKFSETLKITRNYHTHLEEKHKEKSLNSLEIHQANYLLEFIIREIFLGEVGIKEPLKIPSNVEKYLVKI</sequence>
<proteinExistence type="predicted"/>
<dbReference type="Pfam" id="PF18862">
    <property type="entry name" value="ApeA_NTD1"/>
    <property type="match status" value="1"/>
</dbReference>
<accession>A0ABS9RHY0</accession>
<dbReference type="Pfam" id="PF18739">
    <property type="entry name" value="HEPN_Apea"/>
    <property type="match status" value="1"/>
</dbReference>
<dbReference type="RefSeq" id="WP_240572880.1">
    <property type="nucleotide sequence ID" value="NZ_CP136709.1"/>
</dbReference>
<feature type="domain" description="ApeA N-terminal" evidence="2">
    <location>
        <begin position="9"/>
        <end position="268"/>
    </location>
</feature>
<dbReference type="Proteomes" id="UP001156141">
    <property type="component" value="Unassembled WGS sequence"/>
</dbReference>
<gene>
    <name evidence="3" type="ORF">MKW35_07950</name>
</gene>
<dbReference type="EMBL" id="JAKVQD010000002">
    <property type="protein sequence ID" value="MCH4552548.1"/>
    <property type="molecule type" value="Genomic_DNA"/>
</dbReference>
<evidence type="ECO:0000259" key="1">
    <source>
        <dbReference type="Pfam" id="PF18739"/>
    </source>
</evidence>
<evidence type="ECO:0000259" key="2">
    <source>
        <dbReference type="Pfam" id="PF18862"/>
    </source>
</evidence>
<feature type="domain" description="Apea-like HEPN" evidence="1">
    <location>
        <begin position="289"/>
        <end position="392"/>
    </location>
</feature>
<evidence type="ECO:0000313" key="3">
    <source>
        <dbReference type="EMBL" id="MCH4552548.1"/>
    </source>
</evidence>
<dbReference type="InterPro" id="IPR041223">
    <property type="entry name" value="ApeA_NTD"/>
</dbReference>
<organism evidence="3 4">
    <name type="scientific">Aestuariibaculum lutulentum</name>
    <dbReference type="NCBI Taxonomy" id="2920935"/>
    <lineage>
        <taxon>Bacteria</taxon>
        <taxon>Pseudomonadati</taxon>
        <taxon>Bacteroidota</taxon>
        <taxon>Flavobacteriia</taxon>
        <taxon>Flavobacteriales</taxon>
        <taxon>Flavobacteriaceae</taxon>
    </lineage>
</organism>
<reference evidence="3" key="1">
    <citation type="submission" date="2022-02" db="EMBL/GenBank/DDBJ databases">
        <title>Aestuariibaculum sp., a marine bacterium isolated from sediment in Guangxi.</title>
        <authorList>
            <person name="Ying J."/>
        </authorList>
    </citation>
    <scope>NUCLEOTIDE SEQUENCE</scope>
    <source>
        <strain evidence="3">L182</strain>
    </source>
</reference>
<name>A0ABS9RHY0_9FLAO</name>
<evidence type="ECO:0008006" key="5">
    <source>
        <dbReference type="Google" id="ProtNLM"/>
    </source>
</evidence>
<keyword evidence="4" id="KW-1185">Reference proteome</keyword>
<comment type="caution">
    <text evidence="3">The sequence shown here is derived from an EMBL/GenBank/DDBJ whole genome shotgun (WGS) entry which is preliminary data.</text>
</comment>
<evidence type="ECO:0000313" key="4">
    <source>
        <dbReference type="Proteomes" id="UP001156141"/>
    </source>
</evidence>
<dbReference type="InterPro" id="IPR041229">
    <property type="entry name" value="HEPN_Apea"/>
</dbReference>